<dbReference type="EMBL" id="JBHTNZ010000011">
    <property type="protein sequence ID" value="MFD1461890.1"/>
    <property type="molecule type" value="Genomic_DNA"/>
</dbReference>
<name>A0ABW4DG66_9BACL</name>
<protein>
    <submittedName>
        <fullName evidence="1">Uncharacterized protein</fullName>
    </submittedName>
</protein>
<organism evidence="1 2">
    <name type="scientific">Paenibacillus farraposensis</name>
    <dbReference type="NCBI Taxonomy" id="2807095"/>
    <lineage>
        <taxon>Bacteria</taxon>
        <taxon>Bacillati</taxon>
        <taxon>Bacillota</taxon>
        <taxon>Bacilli</taxon>
        <taxon>Bacillales</taxon>
        <taxon>Paenibacillaceae</taxon>
        <taxon>Paenibacillus</taxon>
    </lineage>
</organism>
<proteinExistence type="predicted"/>
<dbReference type="Proteomes" id="UP001597340">
    <property type="component" value="Unassembled WGS sequence"/>
</dbReference>
<sequence>MTDKPEERVNLAMTREGFEGLMNQITNFHHFYGPKPIYDSPEARSRCKYIKYVRPNWDMRDGRCFSIRFDPCGKEFHSGYGETVPLYDQIVEWLNSSRENTP</sequence>
<keyword evidence="2" id="KW-1185">Reference proteome</keyword>
<reference evidence="2" key="1">
    <citation type="journal article" date="2019" name="Int. J. Syst. Evol. Microbiol.">
        <title>The Global Catalogue of Microorganisms (GCM) 10K type strain sequencing project: providing services to taxonomists for standard genome sequencing and annotation.</title>
        <authorList>
            <consortium name="The Broad Institute Genomics Platform"/>
            <consortium name="The Broad Institute Genome Sequencing Center for Infectious Disease"/>
            <person name="Wu L."/>
            <person name="Ma J."/>
        </authorList>
    </citation>
    <scope>NUCLEOTIDE SEQUENCE [LARGE SCALE GENOMIC DNA]</scope>
    <source>
        <strain evidence="2">CCM 9147</strain>
    </source>
</reference>
<comment type="caution">
    <text evidence="1">The sequence shown here is derived from an EMBL/GenBank/DDBJ whole genome shotgun (WGS) entry which is preliminary data.</text>
</comment>
<evidence type="ECO:0000313" key="1">
    <source>
        <dbReference type="EMBL" id="MFD1461890.1"/>
    </source>
</evidence>
<gene>
    <name evidence="1" type="ORF">ACFQ5D_10800</name>
</gene>
<evidence type="ECO:0000313" key="2">
    <source>
        <dbReference type="Proteomes" id="UP001597340"/>
    </source>
</evidence>
<accession>A0ABW4DG66</accession>
<dbReference type="RefSeq" id="WP_229525272.1">
    <property type="nucleotide sequence ID" value="NZ_JAFFQR010000095.1"/>
</dbReference>